<keyword evidence="3" id="KW-1185">Reference proteome</keyword>
<sequence length="462" mass="51555">MKDHLTVHNDSSDNLTIHFGPNPLTCEQDSTGFYCPLREIGCHFSGSPSNLWEHCSVEHREAVWMATCGVEAVDGFEVTQEGTSVKRKLLPSSSSPTHPAKKINSSSSCSHHSSQSRSSGEHSSRSAPRPAVPPTSSQKSDSIQHARPAAAPISSTTVARSIQRTLPAPAPVDSGTPSSSQPTRPTSSPSRTKAPIHDGFVPVSQLFGSREQPAIYNSDLLVIESTLAKAFYNRINLKDIKAAAWIHNERFRVPLSVIEEVGGASELMKDLALRSRDLHGSCIYCYVFEKDPTTGSSHSTLYNCNGAMSHKDNYYYRVFRLTVRPPKNHVCHACWTPTNIQDFNHPKSESQSCPTERRSWEDLFRGIPYIIWRVKEIRHAIFKKLGLSENMFDDFVSVVDYARWLEKSLTNSYPVLCNVYAVVWAFTCLYNDDHRPSSGGIIMKMDDIDIDPPLFSVLPRKM</sequence>
<proteinExistence type="predicted"/>
<evidence type="ECO:0000313" key="3">
    <source>
        <dbReference type="Proteomes" id="UP000799118"/>
    </source>
</evidence>
<accession>A0A6A4GDF6</accession>
<feature type="compositionally biased region" description="Low complexity" evidence="1">
    <location>
        <begin position="125"/>
        <end position="137"/>
    </location>
</feature>
<feature type="region of interest" description="Disordered" evidence="1">
    <location>
        <begin position="81"/>
        <end position="197"/>
    </location>
</feature>
<evidence type="ECO:0000256" key="1">
    <source>
        <dbReference type="SAM" id="MobiDB-lite"/>
    </source>
</evidence>
<feature type="compositionally biased region" description="Polar residues" evidence="1">
    <location>
        <begin position="153"/>
        <end position="164"/>
    </location>
</feature>
<dbReference type="Proteomes" id="UP000799118">
    <property type="component" value="Unassembled WGS sequence"/>
</dbReference>
<evidence type="ECO:0000313" key="2">
    <source>
        <dbReference type="EMBL" id="KAE9383433.1"/>
    </source>
</evidence>
<dbReference type="EMBL" id="ML770473">
    <property type="protein sequence ID" value="KAE9383433.1"/>
    <property type="molecule type" value="Genomic_DNA"/>
</dbReference>
<protein>
    <submittedName>
        <fullName evidence="2">Uncharacterized protein</fullName>
    </submittedName>
</protein>
<organism evidence="2 3">
    <name type="scientific">Gymnopus androsaceus JB14</name>
    <dbReference type="NCBI Taxonomy" id="1447944"/>
    <lineage>
        <taxon>Eukaryota</taxon>
        <taxon>Fungi</taxon>
        <taxon>Dikarya</taxon>
        <taxon>Basidiomycota</taxon>
        <taxon>Agaricomycotina</taxon>
        <taxon>Agaricomycetes</taxon>
        <taxon>Agaricomycetidae</taxon>
        <taxon>Agaricales</taxon>
        <taxon>Marasmiineae</taxon>
        <taxon>Omphalotaceae</taxon>
        <taxon>Gymnopus</taxon>
    </lineage>
</organism>
<dbReference type="AlphaFoldDB" id="A0A6A4GDF6"/>
<reference evidence="2" key="1">
    <citation type="journal article" date="2019" name="Environ. Microbiol.">
        <title>Fungal ecological strategies reflected in gene transcription - a case study of two litter decomposers.</title>
        <authorList>
            <person name="Barbi F."/>
            <person name="Kohler A."/>
            <person name="Barry K."/>
            <person name="Baskaran P."/>
            <person name="Daum C."/>
            <person name="Fauchery L."/>
            <person name="Ihrmark K."/>
            <person name="Kuo A."/>
            <person name="LaButti K."/>
            <person name="Lipzen A."/>
            <person name="Morin E."/>
            <person name="Grigoriev I.V."/>
            <person name="Henrissat B."/>
            <person name="Lindahl B."/>
            <person name="Martin F."/>
        </authorList>
    </citation>
    <scope>NUCLEOTIDE SEQUENCE</scope>
    <source>
        <strain evidence="2">JB14</strain>
    </source>
</reference>
<feature type="compositionally biased region" description="Low complexity" evidence="1">
    <location>
        <begin position="174"/>
        <end position="192"/>
    </location>
</feature>
<dbReference type="OrthoDB" id="3066611at2759"/>
<gene>
    <name evidence="2" type="ORF">BT96DRAFT_1009183</name>
</gene>
<feature type="compositionally biased region" description="Low complexity" evidence="1">
    <location>
        <begin position="105"/>
        <end position="118"/>
    </location>
</feature>
<name>A0A6A4GDF6_9AGAR</name>